<protein>
    <submittedName>
        <fullName evidence="1">Glycoside hydrolase family 3 protein</fullName>
    </submittedName>
</protein>
<accession>A0ACB6QJG8</accession>
<name>A0ACB6QJG8_9PLEO</name>
<keyword evidence="1" id="KW-0378">Hydrolase</keyword>
<evidence type="ECO:0000313" key="1">
    <source>
        <dbReference type="EMBL" id="KAF2467159.1"/>
    </source>
</evidence>
<organism evidence="1 2">
    <name type="scientific">Lindgomyces ingoldianus</name>
    <dbReference type="NCBI Taxonomy" id="673940"/>
    <lineage>
        <taxon>Eukaryota</taxon>
        <taxon>Fungi</taxon>
        <taxon>Dikarya</taxon>
        <taxon>Ascomycota</taxon>
        <taxon>Pezizomycotina</taxon>
        <taxon>Dothideomycetes</taxon>
        <taxon>Pleosporomycetidae</taxon>
        <taxon>Pleosporales</taxon>
        <taxon>Lindgomycetaceae</taxon>
        <taxon>Lindgomyces</taxon>
    </lineage>
</organism>
<comment type="caution">
    <text evidence="1">The sequence shown here is derived from an EMBL/GenBank/DDBJ whole genome shotgun (WGS) entry which is preliminary data.</text>
</comment>
<sequence>MRSCFCKSVPLFAQRVQDTSRDPCRAEAKDAFISDLVTKMTIPEMVLQLHLMFASNVIGPASDNSLYDIAMRFAPGAALGMIHDWYPLDKTYHNELQRLNLEKARLRVPFIHYGECLHGVASFNQSMFPQPIGLAASFDTDLVRRVGRAIGTEARAIGIHACLAPVLDICKDPRWGRCQEGWGEDKILTSHMGVAFASGLSKNGSWANADAVVPVMKHFAAHGSAQSGGNGAPFMGHGNREVLEEHLVPFKAAFDLGGVRGVMMAYHELDDVPSHVNPLLYRQLEEWGFDGFVTADDTGMAQLQMGHQVAKYPADAIQQWFNAGGMVQYYDYPLKTLLNATMGLVANGSVQEDLLRAKVKRILGVKYDLGLFDEPYILGKIDPYQLTTDHVPLTLEAAQKTVVLLENKNKTLPFDLERQGLKKVALIGPFGDILNYGDYAGQYGAYPVANSSTIREGILNHLSGTDTSLVTSMGANTWLYNAHYPIPPYHLLSSGMSGGLLATYYADTNFSQPRVQRIETPTMTWGLYPPPGLPSNNFSVIWQGELNVPVDGDVDGWLGVALGPNTTARLYVDGALHIEVPFTKEGNILSNIPGRSYSLDNATLPPPGSNAFTFQPGKVHKIRLEYQTWNLYQKIENVGSLNAQVLLFWNLVDRNAAVGKSVEIAKQADVIMLAVGGAWNSDGESGDRGTFGLSANQTALADAIFALGKPVVMILQGGRPFAIPTYYARAAAVVDAYFSGQAGGQAIADVLFGTVNPGGRVPISIPKFAGQLPIYYNYKQTARKRYVDIDALPQYPFGHGLSYTTFKISNYRGSTMRGSQNFTVNDTIVFEADISNTGLVAGSYVAQIYLLQRISQITQPLKQLVAFQRLYIGVGETVTARMELEVERYLRILNRRYHWEVEKGMYVFAMLDNGGWDALWNGNSGGNITLQCI</sequence>
<dbReference type="Proteomes" id="UP000799755">
    <property type="component" value="Unassembled WGS sequence"/>
</dbReference>
<evidence type="ECO:0000313" key="2">
    <source>
        <dbReference type="Proteomes" id="UP000799755"/>
    </source>
</evidence>
<gene>
    <name evidence="1" type="ORF">BDR25DRAFT_375998</name>
</gene>
<keyword evidence="2" id="KW-1185">Reference proteome</keyword>
<dbReference type="EMBL" id="MU003521">
    <property type="protein sequence ID" value="KAF2467159.1"/>
    <property type="molecule type" value="Genomic_DNA"/>
</dbReference>
<proteinExistence type="predicted"/>
<reference evidence="1" key="1">
    <citation type="journal article" date="2020" name="Stud. Mycol.">
        <title>101 Dothideomycetes genomes: a test case for predicting lifestyles and emergence of pathogens.</title>
        <authorList>
            <person name="Haridas S."/>
            <person name="Albert R."/>
            <person name="Binder M."/>
            <person name="Bloem J."/>
            <person name="Labutti K."/>
            <person name="Salamov A."/>
            <person name="Andreopoulos B."/>
            <person name="Baker S."/>
            <person name="Barry K."/>
            <person name="Bills G."/>
            <person name="Bluhm B."/>
            <person name="Cannon C."/>
            <person name="Castanera R."/>
            <person name="Culley D."/>
            <person name="Daum C."/>
            <person name="Ezra D."/>
            <person name="Gonzalez J."/>
            <person name="Henrissat B."/>
            <person name="Kuo A."/>
            <person name="Liang C."/>
            <person name="Lipzen A."/>
            <person name="Lutzoni F."/>
            <person name="Magnuson J."/>
            <person name="Mondo S."/>
            <person name="Nolan M."/>
            <person name="Ohm R."/>
            <person name="Pangilinan J."/>
            <person name="Park H.-J."/>
            <person name="Ramirez L."/>
            <person name="Alfaro M."/>
            <person name="Sun H."/>
            <person name="Tritt A."/>
            <person name="Yoshinaga Y."/>
            <person name="Zwiers L.-H."/>
            <person name="Turgeon B."/>
            <person name="Goodwin S."/>
            <person name="Spatafora J."/>
            <person name="Crous P."/>
            <person name="Grigoriev I."/>
        </authorList>
    </citation>
    <scope>NUCLEOTIDE SEQUENCE</scope>
    <source>
        <strain evidence="1">ATCC 200398</strain>
    </source>
</reference>